<protein>
    <submittedName>
        <fullName evidence="3">Type IV pilin protein</fullName>
    </submittedName>
</protein>
<dbReference type="Pfam" id="PF16732">
    <property type="entry name" value="ComP_DUS"/>
    <property type="match status" value="1"/>
</dbReference>
<dbReference type="GO" id="GO:0015628">
    <property type="term" value="P:protein secretion by the type II secretion system"/>
    <property type="evidence" value="ECO:0007669"/>
    <property type="project" value="InterPro"/>
</dbReference>
<evidence type="ECO:0000256" key="2">
    <source>
        <dbReference type="SAM" id="Phobius"/>
    </source>
</evidence>
<dbReference type="Gene3D" id="3.30.700.10">
    <property type="entry name" value="Glycoprotein, Type 4 Pilin"/>
    <property type="match status" value="1"/>
</dbReference>
<keyword evidence="2" id="KW-1133">Transmembrane helix</keyword>
<dbReference type="EMBL" id="JABXYJ010000006">
    <property type="protein sequence ID" value="NVO78700.1"/>
    <property type="molecule type" value="Genomic_DNA"/>
</dbReference>
<evidence type="ECO:0000313" key="4">
    <source>
        <dbReference type="Proteomes" id="UP000588051"/>
    </source>
</evidence>
<dbReference type="Pfam" id="PF07963">
    <property type="entry name" value="N_methyl"/>
    <property type="match status" value="1"/>
</dbReference>
<feature type="transmembrane region" description="Helical" evidence="2">
    <location>
        <begin position="12"/>
        <end position="37"/>
    </location>
</feature>
<keyword evidence="4" id="KW-1185">Reference proteome</keyword>
<dbReference type="NCBIfam" id="TIGR02532">
    <property type="entry name" value="IV_pilin_GFxxxE"/>
    <property type="match status" value="1"/>
</dbReference>
<keyword evidence="2" id="KW-0812">Transmembrane</keyword>
<evidence type="ECO:0000313" key="3">
    <source>
        <dbReference type="EMBL" id="NVO78700.1"/>
    </source>
</evidence>
<evidence type="ECO:0000256" key="1">
    <source>
        <dbReference type="ARBA" id="ARBA00022481"/>
    </source>
</evidence>
<keyword evidence="2" id="KW-0472">Membrane</keyword>
<dbReference type="PRINTS" id="PR00813">
    <property type="entry name" value="BCTERIALGSPG"/>
</dbReference>
<dbReference type="GO" id="GO:0043683">
    <property type="term" value="P:type IV pilus assembly"/>
    <property type="evidence" value="ECO:0007669"/>
    <property type="project" value="InterPro"/>
</dbReference>
<dbReference type="InterPro" id="IPR012902">
    <property type="entry name" value="N_methyl_site"/>
</dbReference>
<dbReference type="PROSITE" id="PS00409">
    <property type="entry name" value="PROKAR_NTER_METHYL"/>
    <property type="match status" value="1"/>
</dbReference>
<dbReference type="InterPro" id="IPR000983">
    <property type="entry name" value="Bac_GSPG_pilin"/>
</dbReference>
<proteinExistence type="predicted"/>
<sequence>MNRDHSAAGRIRGFTLIELLTVMAIVGILAAIAYPSYIQHVIKTNRSAAQSFILSAANKQEQYNLDARQYATTMALLGLTNIPTEVSKNYNVTITANNSATPPTYTITATPIGNQLNMDTQCGSLTIDQVGNKGISGTGTVSGCW</sequence>
<dbReference type="GO" id="GO:0015627">
    <property type="term" value="C:type II protein secretion system complex"/>
    <property type="evidence" value="ECO:0007669"/>
    <property type="project" value="InterPro"/>
</dbReference>
<dbReference type="Proteomes" id="UP000588051">
    <property type="component" value="Unassembled WGS sequence"/>
</dbReference>
<dbReference type="InterPro" id="IPR045584">
    <property type="entry name" value="Pilin-like"/>
</dbReference>
<dbReference type="InterPro" id="IPR031982">
    <property type="entry name" value="PilE-like"/>
</dbReference>
<reference evidence="3 4" key="1">
    <citation type="submission" date="2020-06" db="EMBL/GenBank/DDBJ databases">
        <authorList>
            <person name="Qiu C."/>
            <person name="Liu Z."/>
        </authorList>
    </citation>
    <scope>NUCLEOTIDE SEQUENCE [LARGE SCALE GENOMIC DNA]</scope>
    <source>
        <strain evidence="3 4">EM 1</strain>
    </source>
</reference>
<comment type="caution">
    <text evidence="3">The sequence shown here is derived from an EMBL/GenBank/DDBJ whole genome shotgun (WGS) entry which is preliminary data.</text>
</comment>
<organism evidence="3 4">
    <name type="scientific">Undibacterium oligocarboniphilum</name>
    <dbReference type="NCBI Taxonomy" id="666702"/>
    <lineage>
        <taxon>Bacteria</taxon>
        <taxon>Pseudomonadati</taxon>
        <taxon>Pseudomonadota</taxon>
        <taxon>Betaproteobacteria</taxon>
        <taxon>Burkholderiales</taxon>
        <taxon>Oxalobacteraceae</taxon>
        <taxon>Undibacterium</taxon>
    </lineage>
</organism>
<name>A0A850QPN4_9BURK</name>
<dbReference type="RefSeq" id="WP_176804218.1">
    <property type="nucleotide sequence ID" value="NZ_JABXYJ010000006.1"/>
</dbReference>
<accession>A0A850QPN4</accession>
<gene>
    <name evidence="3" type="ORF">HV832_12750</name>
</gene>
<keyword evidence="1" id="KW-0488">Methylation</keyword>
<dbReference type="SUPFAM" id="SSF54523">
    <property type="entry name" value="Pili subunits"/>
    <property type="match status" value="1"/>
</dbReference>
<dbReference type="AlphaFoldDB" id="A0A850QPN4"/>